<proteinExistence type="predicted"/>
<comment type="caution">
    <text evidence="2">The sequence shown here is derived from an EMBL/GenBank/DDBJ whole genome shotgun (WGS) entry which is preliminary data.</text>
</comment>
<name>A0A5M9RBR7_9GAMM</name>
<reference evidence="2 3" key="1">
    <citation type="submission" date="2019-09" db="EMBL/GenBank/DDBJ databases">
        <title>Draft genome sequence of various Type strains from the CCUG.</title>
        <authorList>
            <person name="Pineiro-Iglesias B."/>
            <person name="Tunovic T."/>
            <person name="Unosson C."/>
            <person name="Inganas E."/>
            <person name="Ohlen M."/>
            <person name="Cardew S."/>
            <person name="Jensie-Markopoulos S."/>
            <person name="Salva-Serra F."/>
            <person name="Jaen-Luchoro D."/>
            <person name="Karlsson R."/>
            <person name="Svensson-Stadler L."/>
            <person name="Chun J."/>
            <person name="Moore E."/>
        </authorList>
    </citation>
    <scope>NUCLEOTIDE SEQUENCE [LARGE SCALE GENOMIC DNA]</scope>
    <source>
        <strain evidence="2 3">CCUG 53682T</strain>
    </source>
</reference>
<dbReference type="Proteomes" id="UP000322181">
    <property type="component" value="Unassembled WGS sequence"/>
</dbReference>
<dbReference type="EMBL" id="VXKB01000001">
    <property type="protein sequence ID" value="KAA8717448.1"/>
    <property type="molecule type" value="Genomic_DNA"/>
</dbReference>
<gene>
    <name evidence="2" type="ORF">F4V73_06285</name>
</gene>
<dbReference type="AlphaFoldDB" id="A0A5M9RBR7"/>
<accession>A0A5M9RBR7</accession>
<organism evidence="2 3">
    <name type="scientific">Morganella psychrotolerans</name>
    <dbReference type="NCBI Taxonomy" id="368603"/>
    <lineage>
        <taxon>Bacteria</taxon>
        <taxon>Pseudomonadati</taxon>
        <taxon>Pseudomonadota</taxon>
        <taxon>Gammaproteobacteria</taxon>
        <taxon>Enterobacterales</taxon>
        <taxon>Morganellaceae</taxon>
        <taxon>Morganella</taxon>
    </lineage>
</organism>
<protein>
    <recommendedName>
        <fullName evidence="4">Cell envelope biogenesis protein TolA</fullName>
    </recommendedName>
</protein>
<sequence>MSNELVIIEPETALDIFTAPDKVQMMLSSIREKALAEQAELDTDLSKAKNRDAIKSLAYKVTQSKTYIDKAGKLVVDELKELPKKVDASRKQCRDELDALSDEIRKPVTVWEDAEKARVEAEELVKKIERDHDEALQMNELHDLRKAEEERKRIEHENEIKRQAAEQARIEAEQKAQRDREAAELKVKHEREAAELKARQEVEAAATREREAREAQERAEREKQEAIAKAANDAKEAKERAEREKLAAIEAERRKAEEAEKARLAEVERQKQEELKRQADTDHRAKVNNQAMQDLIAAGIPEECAKACIIAIAKGTVSSVKISY</sequence>
<feature type="region of interest" description="Disordered" evidence="1">
    <location>
        <begin position="139"/>
        <end position="284"/>
    </location>
</feature>
<evidence type="ECO:0008006" key="4">
    <source>
        <dbReference type="Google" id="ProtNLM"/>
    </source>
</evidence>
<evidence type="ECO:0000256" key="1">
    <source>
        <dbReference type="SAM" id="MobiDB-lite"/>
    </source>
</evidence>
<evidence type="ECO:0000313" key="2">
    <source>
        <dbReference type="EMBL" id="KAA8717448.1"/>
    </source>
</evidence>
<evidence type="ECO:0000313" key="3">
    <source>
        <dbReference type="Proteomes" id="UP000322181"/>
    </source>
</evidence>
<dbReference type="RefSeq" id="WP_150384729.1">
    <property type="nucleotide sequence ID" value="NZ_BAAAFS010000001.1"/>
</dbReference>